<sequence length="178" mass="18918">QDADAWSGEEGRGVWGRNFSKWRAPCSLCRRAPSADGHGDRRPGDPFLAPRRGNLRPSPPPPPAGSVSRRVLYSSRRPSPPHSRGCVALPPTTRARVSGRLLGGAGSRSSPSGRRTLGFAENRSLAPGVPGRSAPDGLPAFRASKPGVIGGAPVARRVQECALWIPRTRAVPLPWSRS</sequence>
<name>A0A1D1Y4C3_9ARAE</name>
<organism evidence="2">
    <name type="scientific">Anthurium amnicola</name>
    <dbReference type="NCBI Taxonomy" id="1678845"/>
    <lineage>
        <taxon>Eukaryota</taxon>
        <taxon>Viridiplantae</taxon>
        <taxon>Streptophyta</taxon>
        <taxon>Embryophyta</taxon>
        <taxon>Tracheophyta</taxon>
        <taxon>Spermatophyta</taxon>
        <taxon>Magnoliopsida</taxon>
        <taxon>Liliopsida</taxon>
        <taxon>Araceae</taxon>
        <taxon>Pothoideae</taxon>
        <taxon>Potheae</taxon>
        <taxon>Anthurium</taxon>
    </lineage>
</organism>
<proteinExistence type="predicted"/>
<protein>
    <submittedName>
        <fullName evidence="2">ATP-citrate synthase</fullName>
    </submittedName>
</protein>
<feature type="region of interest" description="Disordered" evidence="1">
    <location>
        <begin position="30"/>
        <end position="138"/>
    </location>
</feature>
<accession>A0A1D1Y4C3</accession>
<feature type="non-terminal residue" evidence="2">
    <location>
        <position position="1"/>
    </location>
</feature>
<reference evidence="2" key="1">
    <citation type="submission" date="2015-07" db="EMBL/GenBank/DDBJ databases">
        <title>Transcriptome Assembly of Anthurium amnicola.</title>
        <authorList>
            <person name="Suzuki J."/>
        </authorList>
    </citation>
    <scope>NUCLEOTIDE SEQUENCE</scope>
</reference>
<dbReference type="AlphaFoldDB" id="A0A1D1Y4C3"/>
<gene>
    <name evidence="2" type="primary">Acly</name>
    <name evidence="2" type="ORF">g.23680</name>
</gene>
<feature type="compositionally biased region" description="Low complexity" evidence="1">
    <location>
        <begin position="107"/>
        <end position="118"/>
    </location>
</feature>
<feature type="compositionally biased region" description="Low complexity" evidence="1">
    <location>
        <begin position="65"/>
        <end position="77"/>
    </location>
</feature>
<evidence type="ECO:0000256" key="1">
    <source>
        <dbReference type="SAM" id="MobiDB-lite"/>
    </source>
</evidence>
<evidence type="ECO:0000313" key="2">
    <source>
        <dbReference type="EMBL" id="JAT49483.1"/>
    </source>
</evidence>
<dbReference type="EMBL" id="GDJX01018453">
    <property type="protein sequence ID" value="JAT49483.1"/>
    <property type="molecule type" value="Transcribed_RNA"/>
</dbReference>